<feature type="compositionally biased region" description="Basic and acidic residues" evidence="8">
    <location>
        <begin position="940"/>
        <end position="954"/>
    </location>
</feature>
<comment type="caution">
    <text evidence="9">The sequence shown here is derived from an EMBL/GenBank/DDBJ whole genome shotgun (WGS) entry which is preliminary data.</text>
</comment>
<evidence type="ECO:0000256" key="5">
    <source>
        <dbReference type="ARBA" id="ARBA00023204"/>
    </source>
</evidence>
<evidence type="ECO:0000256" key="7">
    <source>
        <dbReference type="ARBA" id="ARBA00023306"/>
    </source>
</evidence>
<evidence type="ECO:0000256" key="1">
    <source>
        <dbReference type="ARBA" id="ARBA00004123"/>
    </source>
</evidence>
<dbReference type="Gene3D" id="2.30.30.140">
    <property type="match status" value="1"/>
</dbReference>
<feature type="region of interest" description="Disordered" evidence="8">
    <location>
        <begin position="689"/>
        <end position="1040"/>
    </location>
</feature>
<feature type="compositionally biased region" description="Basic and acidic residues" evidence="8">
    <location>
        <begin position="520"/>
        <end position="547"/>
    </location>
</feature>
<dbReference type="CDD" id="cd20404">
    <property type="entry name" value="Tudor_Agenet_AtEML-like"/>
    <property type="match status" value="1"/>
</dbReference>
<feature type="compositionally biased region" description="Basic and acidic residues" evidence="8">
    <location>
        <begin position="359"/>
        <end position="415"/>
    </location>
</feature>
<comment type="subcellular location">
    <subcellularLocation>
        <location evidence="1">Nucleus</location>
    </subcellularLocation>
</comment>
<feature type="compositionally biased region" description="Basic and acidic residues" evidence="8">
    <location>
        <begin position="723"/>
        <end position="733"/>
    </location>
</feature>
<feature type="region of interest" description="Disordered" evidence="8">
    <location>
        <begin position="344"/>
        <end position="630"/>
    </location>
</feature>
<dbReference type="SUPFAM" id="SSF48371">
    <property type="entry name" value="ARM repeat"/>
    <property type="match status" value="1"/>
</dbReference>
<keyword evidence="2" id="KW-0132">Cell division</keyword>
<organism evidence="9 10">
    <name type="scientific">Hibiscus sabdariffa</name>
    <name type="common">roselle</name>
    <dbReference type="NCBI Taxonomy" id="183260"/>
    <lineage>
        <taxon>Eukaryota</taxon>
        <taxon>Viridiplantae</taxon>
        <taxon>Streptophyta</taxon>
        <taxon>Embryophyta</taxon>
        <taxon>Tracheophyta</taxon>
        <taxon>Spermatophyta</taxon>
        <taxon>Magnoliopsida</taxon>
        <taxon>eudicotyledons</taxon>
        <taxon>Gunneridae</taxon>
        <taxon>Pentapetalae</taxon>
        <taxon>rosids</taxon>
        <taxon>malvids</taxon>
        <taxon>Malvales</taxon>
        <taxon>Malvaceae</taxon>
        <taxon>Malvoideae</taxon>
        <taxon>Hibiscus</taxon>
    </lineage>
</organism>
<feature type="compositionally biased region" description="Basic and acidic residues" evidence="8">
    <location>
        <begin position="487"/>
        <end position="499"/>
    </location>
</feature>
<feature type="compositionally biased region" description="Low complexity" evidence="8">
    <location>
        <begin position="969"/>
        <end position="985"/>
    </location>
</feature>
<dbReference type="Pfam" id="PF20168">
    <property type="entry name" value="PDS5"/>
    <property type="match status" value="1"/>
</dbReference>
<dbReference type="PANTHER" id="PTHR12663">
    <property type="entry name" value="ANDROGEN INDUCED INHIBITOR OF PROLIFERATION AS3 / PDS5-RELATED"/>
    <property type="match status" value="1"/>
</dbReference>
<evidence type="ECO:0000256" key="6">
    <source>
        <dbReference type="ARBA" id="ARBA00023242"/>
    </source>
</evidence>
<name>A0ABR2DCU4_9ROSI</name>
<reference evidence="9 10" key="1">
    <citation type="journal article" date="2024" name="G3 (Bethesda)">
        <title>Genome assembly of Hibiscus sabdariffa L. provides insights into metabolisms of medicinal natural products.</title>
        <authorList>
            <person name="Kim T."/>
        </authorList>
    </citation>
    <scope>NUCLEOTIDE SEQUENCE [LARGE SCALE GENOMIC DNA]</scope>
    <source>
        <strain evidence="9">TK-2024</strain>
        <tissue evidence="9">Old leaves</tissue>
    </source>
</reference>
<keyword evidence="6" id="KW-0539">Nucleus</keyword>
<accession>A0ABR2DCU4</accession>
<feature type="compositionally biased region" description="Low complexity" evidence="8">
    <location>
        <begin position="734"/>
        <end position="752"/>
    </location>
</feature>
<feature type="compositionally biased region" description="Basic and acidic residues" evidence="8">
    <location>
        <begin position="754"/>
        <end position="763"/>
    </location>
</feature>
<evidence type="ECO:0000256" key="4">
    <source>
        <dbReference type="ARBA" id="ARBA00022776"/>
    </source>
</evidence>
<evidence type="ECO:0000313" key="9">
    <source>
        <dbReference type="EMBL" id="KAK8535207.1"/>
    </source>
</evidence>
<dbReference type="PANTHER" id="PTHR12663:SF3">
    <property type="entry name" value="SISTER CHROMATID COHESION PROTEIN PDS5 HOMOLOG C"/>
    <property type="match status" value="1"/>
</dbReference>
<keyword evidence="10" id="KW-1185">Reference proteome</keyword>
<feature type="compositionally biased region" description="Polar residues" evidence="8">
    <location>
        <begin position="896"/>
        <end position="905"/>
    </location>
</feature>
<keyword evidence="3" id="KW-0227">DNA damage</keyword>
<dbReference type="SUPFAM" id="SSF63748">
    <property type="entry name" value="Tudor/PWWP/MBT"/>
    <property type="match status" value="1"/>
</dbReference>
<evidence type="ECO:0000313" key="10">
    <source>
        <dbReference type="Proteomes" id="UP001472677"/>
    </source>
</evidence>
<evidence type="ECO:0000256" key="2">
    <source>
        <dbReference type="ARBA" id="ARBA00022618"/>
    </source>
</evidence>
<feature type="compositionally biased region" description="Basic and acidic residues" evidence="8">
    <location>
        <begin position="574"/>
        <end position="586"/>
    </location>
</feature>
<feature type="compositionally biased region" description="Basic and acidic residues" evidence="8">
    <location>
        <begin position="986"/>
        <end position="999"/>
    </location>
</feature>
<dbReference type="InterPro" id="IPR016024">
    <property type="entry name" value="ARM-type_fold"/>
</dbReference>
<keyword evidence="5" id="KW-0234">DNA repair</keyword>
<proteinExistence type="predicted"/>
<dbReference type="Proteomes" id="UP001472677">
    <property type="component" value="Unassembled WGS sequence"/>
</dbReference>
<sequence length="1040" mass="112440">MASSGKELELLLMEAGNELLEPPSSVDELVTLLDKVESFLSRVEQSPSQSMQNALSPSLKALIAEPLFRHPDDDVKVAVAACISEITRISAPDAPYHDDQMREVFQLIVSSFENLSDKSSRSYTKRTSILETVAKVRSCAVMLDLECDALIIEMFQHFLSAIRDYHADTVFTSMVTIMTLVLEESEDISMELLSPILARVKRDNEEVLPIARRLANSVLENCALKVKPYLMQAVENSGIRFEDYSSVVTSICQAAPNAVVQDDDATDKHVDIESKPAEAPLDNAFQEDKDITKESVLTEQVDHANEKSPTSVVSNVIVQTDENNSLPDSNSLKKQEDDCLADKSENLDTSTVAEPDGLEGEKVVISDSKLEQSSKEKGGKSHSKSTEPSDSTHGDGKEVETFTDQKDNSKDREDTSVDGAVSTENKRETDVQPSLTNATKDESNDVASPAPSGAVHDVSHSNKAARPKKKDGLSKEITPSVANVSKKSSEVRSDSEAKTNKRPGKKVASAVSNKDSAPADVDKTKKESGTSSDSEEKPLKQLSKKVDSSSNNADGSSSRKLEEKKKRARGKVILPEKDGTKISTRNDDEEMVGSPKAVKPNKLDSLMDGTPKTNSKRKHTQSKEKGSDTLEYDEDLVGLKVKVWWPKDRAFYDGVIQSFDPIKKKHKVCYDDGDVEILNLKREKWEVIKDESGSDEEVAADHPSLDGSSEMSEKKKAKSADQPIKKARMDVSPKRSGGASSGKSKGAATKSGSKIKEDGKVDGSKSVGKSDNVSKPKGHTPKSGSRSVGVASKVGGKSKTEDSVDTPKSIKPKDDDNVTPKAATIVKSTKPKDDDSVTPKATTIVKSTKPKDDDNVTPKATTIVKFTKPKDDDSVTPKAITIVKSTKPKDDDNVTPKATTIVNSTEPKDDDDVTPKATTIVKPTKPKDDDNVTPKATTKPKQDGTKTAKSKQETPKVSSNSKGKPLKTGGKSDANGGAKSKSGSSKAKESESMKERSVDSAEVVETLKRKAPNSPKGQGNDPKSVKKRREEPKATSTAES</sequence>
<keyword evidence="7" id="KW-0131">Cell cycle</keyword>
<gene>
    <name evidence="9" type="ORF">V6N12_056736</name>
</gene>
<dbReference type="EMBL" id="JBBPBM010000030">
    <property type="protein sequence ID" value="KAK8535207.1"/>
    <property type="molecule type" value="Genomic_DNA"/>
</dbReference>
<protein>
    <submittedName>
        <fullName evidence="9">Uncharacterized protein</fullName>
    </submittedName>
</protein>
<dbReference type="InterPro" id="IPR039776">
    <property type="entry name" value="Pds5"/>
</dbReference>
<keyword evidence="4" id="KW-0498">Mitosis</keyword>
<evidence type="ECO:0000256" key="3">
    <source>
        <dbReference type="ARBA" id="ARBA00022763"/>
    </source>
</evidence>
<evidence type="ECO:0000256" key="8">
    <source>
        <dbReference type="SAM" id="MobiDB-lite"/>
    </source>
</evidence>